<dbReference type="EMBL" id="JGYG01000001">
    <property type="protein sequence ID" value="KFI31925.1"/>
    <property type="molecule type" value="Genomic_DNA"/>
</dbReference>
<keyword evidence="2" id="KW-1185">Reference proteome</keyword>
<dbReference type="GO" id="GO:0004519">
    <property type="term" value="F:endonuclease activity"/>
    <property type="evidence" value="ECO:0007669"/>
    <property type="project" value="UniProtKB-KW"/>
</dbReference>
<dbReference type="Gene3D" id="3.60.10.10">
    <property type="entry name" value="Endonuclease/exonuclease/phosphatase"/>
    <property type="match status" value="1"/>
</dbReference>
<dbReference type="AlphaFoldDB" id="A0A086YCC5"/>
<dbReference type="eggNOG" id="COG2374">
    <property type="taxonomic scope" value="Bacteria"/>
</dbReference>
<dbReference type="OrthoDB" id="6199360at2"/>
<keyword evidence="1" id="KW-0540">Nuclease</keyword>
<dbReference type="InterPro" id="IPR036691">
    <property type="entry name" value="Endo/exonu/phosph_ase_sf"/>
</dbReference>
<accession>A0A086YCC5</accession>
<proteinExistence type="predicted"/>
<dbReference type="Pfam" id="PF03372">
    <property type="entry name" value="Exo_endo_phos"/>
    <property type="match status" value="1"/>
</dbReference>
<organism evidence="1 2">
    <name type="scientific">Haematobacter massiliensis</name>
    <dbReference type="NCBI Taxonomy" id="195105"/>
    <lineage>
        <taxon>Bacteria</taxon>
        <taxon>Pseudomonadati</taxon>
        <taxon>Pseudomonadota</taxon>
        <taxon>Alphaproteobacteria</taxon>
        <taxon>Rhodobacterales</taxon>
        <taxon>Paracoccaceae</taxon>
        <taxon>Haematobacter</taxon>
    </lineage>
</organism>
<evidence type="ECO:0000313" key="2">
    <source>
        <dbReference type="Proteomes" id="UP000028826"/>
    </source>
</evidence>
<gene>
    <name evidence="1" type="ORF">CN97_05795</name>
</gene>
<name>A0A086YCC5_9RHOB</name>
<comment type="caution">
    <text evidence="1">The sequence shown here is derived from an EMBL/GenBank/DDBJ whole genome shotgun (WGS) entry which is preliminary data.</text>
</comment>
<evidence type="ECO:0000313" key="1">
    <source>
        <dbReference type="EMBL" id="KFI31925.1"/>
    </source>
</evidence>
<dbReference type="InterPro" id="IPR005135">
    <property type="entry name" value="Endo/exonuclease/phosphatase"/>
</dbReference>
<dbReference type="STRING" id="195105.CN97_05795"/>
<protein>
    <submittedName>
        <fullName evidence="1">Endonuclease</fullName>
    </submittedName>
</protein>
<reference evidence="1 2" key="1">
    <citation type="submission" date="2014-03" db="EMBL/GenBank/DDBJ databases">
        <title>Genome of Haematobacter massiliensis CCUG 47968.</title>
        <authorList>
            <person name="Wang D."/>
            <person name="Wang G."/>
        </authorList>
    </citation>
    <scope>NUCLEOTIDE SEQUENCE [LARGE SCALE GENOMIC DNA]</scope>
    <source>
        <strain evidence="1 2">CCUG 47968</strain>
    </source>
</reference>
<keyword evidence="1" id="KW-0255">Endonuclease</keyword>
<sequence>MRIATYNVEWFNSLFDDTGRLLEDDGWSGRHGVRRAVQITALGTVFRAVDADAVMVIEAPDESRHRATHVALESFAARFGLRTNTALLGFRNDTQQEIALLYDPARLTARHDPMGTFTGRRGSHPVPRFDGTYRIDLDIDGTEDVVTFSKPPLEVAAVSASGRAFRMIGVHIKSKAPHGAVDENEVMRLSIQNRRKQLAQAIWLRERVLAQLARGDSLMVMGDFNDGPGLDEYEKLFGRSAVEIVMGWNAPKPERLYDANARRALAQRIAAQPATARFWVPDEGTGHYLSALLDYIMVSPDLRALQPRWRIWHPFDDPACYGDPVLREALLTASDHFPVSIDLPL</sequence>
<dbReference type="RefSeq" id="WP_035706028.1">
    <property type="nucleotide sequence ID" value="NZ_CAMIFG010000084.1"/>
</dbReference>
<keyword evidence="1" id="KW-0378">Hydrolase</keyword>
<dbReference type="Proteomes" id="UP000028826">
    <property type="component" value="Unassembled WGS sequence"/>
</dbReference>
<dbReference type="SUPFAM" id="SSF56219">
    <property type="entry name" value="DNase I-like"/>
    <property type="match status" value="1"/>
</dbReference>